<dbReference type="CDD" id="cd22343">
    <property type="entry name" value="PDDEXK_lambda_exonuclease-like"/>
    <property type="match status" value="1"/>
</dbReference>
<proteinExistence type="predicted"/>
<dbReference type="InterPro" id="IPR011335">
    <property type="entry name" value="Restrct_endonuc-II-like"/>
</dbReference>
<dbReference type="GO" id="GO:0006281">
    <property type="term" value="P:DNA repair"/>
    <property type="evidence" value="ECO:0007669"/>
    <property type="project" value="UniProtKB-ARBA"/>
</dbReference>
<dbReference type="EMBL" id="JARPUR010000001">
    <property type="protein sequence ID" value="KAK4886440.1"/>
    <property type="molecule type" value="Genomic_DNA"/>
</dbReference>
<organism evidence="2 3">
    <name type="scientific">Aquatica leii</name>
    <dbReference type="NCBI Taxonomy" id="1421715"/>
    <lineage>
        <taxon>Eukaryota</taxon>
        <taxon>Metazoa</taxon>
        <taxon>Ecdysozoa</taxon>
        <taxon>Arthropoda</taxon>
        <taxon>Hexapoda</taxon>
        <taxon>Insecta</taxon>
        <taxon>Pterygota</taxon>
        <taxon>Neoptera</taxon>
        <taxon>Endopterygota</taxon>
        <taxon>Coleoptera</taxon>
        <taxon>Polyphaga</taxon>
        <taxon>Elateriformia</taxon>
        <taxon>Elateroidea</taxon>
        <taxon>Lampyridae</taxon>
        <taxon>Luciolinae</taxon>
        <taxon>Aquatica</taxon>
    </lineage>
</organism>
<dbReference type="InterPro" id="IPR011604">
    <property type="entry name" value="PDDEXK-like_dom_sf"/>
</dbReference>
<protein>
    <recommendedName>
        <fullName evidence="1">YqaJ viral recombinase domain-containing protein</fullName>
    </recommendedName>
</protein>
<evidence type="ECO:0000313" key="2">
    <source>
        <dbReference type="EMBL" id="KAK4886440.1"/>
    </source>
</evidence>
<dbReference type="Gene3D" id="3.90.320.10">
    <property type="match status" value="1"/>
</dbReference>
<gene>
    <name evidence="2" type="ORF">RN001_002711</name>
</gene>
<dbReference type="PANTHER" id="PTHR46609:SF8">
    <property type="entry name" value="YQAJ VIRAL RECOMBINASE DOMAIN-CONTAINING PROTEIN"/>
    <property type="match status" value="1"/>
</dbReference>
<sequence length="129" mass="14871">MRKDRLTASNFGRICTMRKTTLCAKTVQNMLYGPDLSNNEDILYGRNNENNARKRYELEKNVKVNKCGLVIDLNHSFLAASPDGFVGEDGLIEVKCLRSARKEKFIDCDVKNKCYIIKNGGIRYNYYKF</sequence>
<evidence type="ECO:0000259" key="1">
    <source>
        <dbReference type="Pfam" id="PF09588"/>
    </source>
</evidence>
<dbReference type="InterPro" id="IPR019080">
    <property type="entry name" value="YqaJ_viral_recombinase"/>
</dbReference>
<accession>A0AAN7SSW2</accession>
<name>A0AAN7SSW2_9COLE</name>
<comment type="caution">
    <text evidence="2">The sequence shown here is derived from an EMBL/GenBank/DDBJ whole genome shotgun (WGS) entry which is preliminary data.</text>
</comment>
<dbReference type="InterPro" id="IPR051703">
    <property type="entry name" value="NF-kappa-B_Signaling_Reg"/>
</dbReference>
<feature type="domain" description="YqaJ viral recombinase" evidence="1">
    <location>
        <begin position="1"/>
        <end position="101"/>
    </location>
</feature>
<dbReference type="SUPFAM" id="SSF52980">
    <property type="entry name" value="Restriction endonuclease-like"/>
    <property type="match status" value="1"/>
</dbReference>
<keyword evidence="3" id="KW-1185">Reference proteome</keyword>
<evidence type="ECO:0000313" key="3">
    <source>
        <dbReference type="Proteomes" id="UP001353858"/>
    </source>
</evidence>
<dbReference type="AlphaFoldDB" id="A0AAN7SSW2"/>
<dbReference type="Proteomes" id="UP001353858">
    <property type="component" value="Unassembled WGS sequence"/>
</dbReference>
<dbReference type="Pfam" id="PF09588">
    <property type="entry name" value="YqaJ"/>
    <property type="match status" value="1"/>
</dbReference>
<reference evidence="3" key="1">
    <citation type="submission" date="2023-01" db="EMBL/GenBank/DDBJ databases">
        <title>Key to firefly adult light organ development and bioluminescence: homeobox transcription factors regulate luciferase expression and transportation to peroxisome.</title>
        <authorList>
            <person name="Fu X."/>
        </authorList>
    </citation>
    <scope>NUCLEOTIDE SEQUENCE [LARGE SCALE GENOMIC DNA]</scope>
</reference>
<dbReference type="PANTHER" id="PTHR46609">
    <property type="entry name" value="EXONUCLEASE, PHAGE-TYPE/RECB, C-TERMINAL DOMAIN-CONTAINING PROTEIN"/>
    <property type="match status" value="1"/>
</dbReference>